<dbReference type="SMART" id="SM00355">
    <property type="entry name" value="ZnF_C2H2"/>
    <property type="match status" value="1"/>
</dbReference>
<sequence>MSGAEGIAGLALSAVSVAALFTSCIDCFNIVVAAKDFGRDYELLCTAISIQKLRLFLWGESVGLASRQASTGRYHPGLDDPLIKPIVLRTLHSLNRLLLEARNIGSRYAPQDSRPVLTRRTRALDLFRNSFAEFQETVLQNQRQKSVTTVTRWAIHDANKFEGIVKRLRGFIDGLQDITKSLGVWPDQQARLMEEIESVADVESLRLIRDAAGQEDVWNVASQHSTQDSICEKSTPVSFAEWFPSSEIVATGIVTFVDDYIRRRWNLPASKTLVENLPVSVHDGHSLAPPLSSTQDSICEKSTPVSFAEWFPSSEIVEIVATGIVTFVDAYIRRRWNLPASKTFSHKGDHENTFAEPTNPATTKAERRVYNEPAASKAATFDCTFCPMKFIRSYDLRSHLRTHTDDRL</sequence>
<dbReference type="PANTHER" id="PTHR37542">
    <property type="entry name" value="HELO DOMAIN-CONTAINING PROTEIN-RELATED"/>
    <property type="match status" value="1"/>
</dbReference>
<dbReference type="EMBL" id="CAJPDT010000008">
    <property type="protein sequence ID" value="CAF9911061.1"/>
    <property type="molecule type" value="Genomic_DNA"/>
</dbReference>
<dbReference type="OrthoDB" id="20872at2759"/>
<name>A0A8H3EYB4_9LECA</name>
<comment type="caution">
    <text evidence="3">The sequence shown here is derived from an EMBL/GenBank/DDBJ whole genome shotgun (WGS) entry which is preliminary data.</text>
</comment>
<evidence type="ECO:0000313" key="4">
    <source>
        <dbReference type="Proteomes" id="UP000664534"/>
    </source>
</evidence>
<dbReference type="AlphaFoldDB" id="A0A8H3EYB4"/>
<keyword evidence="4" id="KW-1185">Reference proteome</keyword>
<dbReference type="InterPro" id="IPR029498">
    <property type="entry name" value="HeLo_dom"/>
</dbReference>
<dbReference type="Gene3D" id="3.30.160.60">
    <property type="entry name" value="Classic Zinc Finger"/>
    <property type="match status" value="1"/>
</dbReference>
<keyword evidence="1" id="KW-0863">Zinc-finger</keyword>
<dbReference type="GO" id="GO:0008270">
    <property type="term" value="F:zinc ion binding"/>
    <property type="evidence" value="ECO:0007669"/>
    <property type="project" value="UniProtKB-KW"/>
</dbReference>
<dbReference type="InterPro" id="IPR013087">
    <property type="entry name" value="Znf_C2H2_type"/>
</dbReference>
<organism evidence="3 4">
    <name type="scientific">Imshaugia aleurites</name>
    <dbReference type="NCBI Taxonomy" id="172621"/>
    <lineage>
        <taxon>Eukaryota</taxon>
        <taxon>Fungi</taxon>
        <taxon>Dikarya</taxon>
        <taxon>Ascomycota</taxon>
        <taxon>Pezizomycotina</taxon>
        <taxon>Lecanoromycetes</taxon>
        <taxon>OSLEUM clade</taxon>
        <taxon>Lecanoromycetidae</taxon>
        <taxon>Lecanorales</taxon>
        <taxon>Lecanorineae</taxon>
        <taxon>Parmeliaceae</taxon>
        <taxon>Imshaugia</taxon>
    </lineage>
</organism>
<reference evidence="3" key="1">
    <citation type="submission" date="2021-03" db="EMBL/GenBank/DDBJ databases">
        <authorList>
            <person name="Tagirdzhanova G."/>
        </authorList>
    </citation>
    <scope>NUCLEOTIDE SEQUENCE</scope>
</reference>
<accession>A0A8H3EYB4</accession>
<proteinExistence type="predicted"/>
<keyword evidence="1" id="KW-0479">Metal-binding</keyword>
<gene>
    <name evidence="3" type="ORF">IMSHALPRED_009912</name>
</gene>
<dbReference type="PROSITE" id="PS00028">
    <property type="entry name" value="ZINC_FINGER_C2H2_1"/>
    <property type="match status" value="1"/>
</dbReference>
<dbReference type="SUPFAM" id="SSF57667">
    <property type="entry name" value="beta-beta-alpha zinc fingers"/>
    <property type="match status" value="1"/>
</dbReference>
<dbReference type="Gene3D" id="1.20.120.1020">
    <property type="entry name" value="Prion-inhibition and propagation, HeLo domain"/>
    <property type="match status" value="1"/>
</dbReference>
<evidence type="ECO:0000256" key="1">
    <source>
        <dbReference type="PROSITE-ProRule" id="PRU00042"/>
    </source>
</evidence>
<evidence type="ECO:0000313" key="3">
    <source>
        <dbReference type="EMBL" id="CAF9911061.1"/>
    </source>
</evidence>
<dbReference type="InterPro" id="IPR038305">
    <property type="entry name" value="HeLo_sf"/>
</dbReference>
<dbReference type="InterPro" id="IPR036236">
    <property type="entry name" value="Znf_C2H2_sf"/>
</dbReference>
<protein>
    <recommendedName>
        <fullName evidence="2">C2H2-type domain-containing protein</fullName>
    </recommendedName>
</protein>
<dbReference type="PROSITE" id="PS50157">
    <property type="entry name" value="ZINC_FINGER_C2H2_2"/>
    <property type="match status" value="1"/>
</dbReference>
<keyword evidence="1" id="KW-0862">Zinc</keyword>
<dbReference type="Proteomes" id="UP000664534">
    <property type="component" value="Unassembled WGS sequence"/>
</dbReference>
<evidence type="ECO:0000259" key="2">
    <source>
        <dbReference type="PROSITE" id="PS50157"/>
    </source>
</evidence>
<feature type="domain" description="C2H2-type" evidence="2">
    <location>
        <begin position="381"/>
        <end position="408"/>
    </location>
</feature>
<dbReference type="Pfam" id="PF14479">
    <property type="entry name" value="HeLo"/>
    <property type="match status" value="1"/>
</dbReference>